<accession>A0A6A4SU72</accession>
<comment type="caution">
    <text evidence="1">The sequence shown here is derived from an EMBL/GenBank/DDBJ whole genome shotgun (WGS) entry which is preliminary data.</text>
</comment>
<reference evidence="1 2" key="1">
    <citation type="submission" date="2019-06" db="EMBL/GenBank/DDBJ databases">
        <title>Draft genomes of female and male turbot (Scophthalmus maximus).</title>
        <authorList>
            <person name="Xu H."/>
            <person name="Xu X.-W."/>
            <person name="Shao C."/>
            <person name="Chen S."/>
        </authorList>
    </citation>
    <scope>NUCLEOTIDE SEQUENCE [LARGE SCALE GENOMIC DNA]</scope>
    <source>
        <strain evidence="1">Ysfricsl-2016a</strain>
        <tissue evidence="1">Blood</tissue>
    </source>
</reference>
<dbReference type="AlphaFoldDB" id="A0A6A4SU72"/>
<proteinExistence type="predicted"/>
<organism evidence="1 2">
    <name type="scientific">Scophthalmus maximus</name>
    <name type="common">Turbot</name>
    <name type="synonym">Psetta maxima</name>
    <dbReference type="NCBI Taxonomy" id="52904"/>
    <lineage>
        <taxon>Eukaryota</taxon>
        <taxon>Metazoa</taxon>
        <taxon>Chordata</taxon>
        <taxon>Craniata</taxon>
        <taxon>Vertebrata</taxon>
        <taxon>Euteleostomi</taxon>
        <taxon>Actinopterygii</taxon>
        <taxon>Neopterygii</taxon>
        <taxon>Teleostei</taxon>
        <taxon>Neoteleostei</taxon>
        <taxon>Acanthomorphata</taxon>
        <taxon>Carangaria</taxon>
        <taxon>Pleuronectiformes</taxon>
        <taxon>Pleuronectoidei</taxon>
        <taxon>Scophthalmidae</taxon>
        <taxon>Scophthalmus</taxon>
    </lineage>
</organism>
<sequence length="83" mass="9345">MAALCREHVGHAGKCAETYVGFNESEVLQCRADRAFCRAARVLALFSLVRMQTRSCCFILFSHTNRRDSHGLSAAYTHEHEAK</sequence>
<evidence type="ECO:0000313" key="2">
    <source>
        <dbReference type="Proteomes" id="UP000438429"/>
    </source>
</evidence>
<protein>
    <submittedName>
        <fullName evidence="1">Uncharacterized protein</fullName>
    </submittedName>
</protein>
<evidence type="ECO:0000313" key="1">
    <source>
        <dbReference type="EMBL" id="KAF0034591.1"/>
    </source>
</evidence>
<gene>
    <name evidence="1" type="ORF">F2P81_012349</name>
</gene>
<name>A0A6A4SU72_SCOMX</name>
<dbReference type="EMBL" id="VEVO01000011">
    <property type="protein sequence ID" value="KAF0034591.1"/>
    <property type="molecule type" value="Genomic_DNA"/>
</dbReference>
<dbReference type="Proteomes" id="UP000438429">
    <property type="component" value="Unassembled WGS sequence"/>
</dbReference>